<dbReference type="GO" id="GO:0008289">
    <property type="term" value="F:lipid binding"/>
    <property type="evidence" value="ECO:0007669"/>
    <property type="project" value="UniProtKB-KW"/>
</dbReference>
<keyword evidence="2" id="KW-0813">Transport</keyword>
<dbReference type="GO" id="GO:0060271">
    <property type="term" value="P:cilium assembly"/>
    <property type="evidence" value="ECO:0007669"/>
    <property type="project" value="TreeGrafter"/>
</dbReference>
<feature type="domain" description="GMP phosphodiesterase delta subunit" evidence="6">
    <location>
        <begin position="234"/>
        <end position="353"/>
    </location>
</feature>
<evidence type="ECO:0000256" key="1">
    <source>
        <dbReference type="ARBA" id="ARBA00008102"/>
    </source>
</evidence>
<evidence type="ECO:0000313" key="9">
    <source>
        <dbReference type="Proteomes" id="UP000285712"/>
    </source>
</evidence>
<accession>A0A418DY39</accession>
<feature type="region of interest" description="Disordered" evidence="5">
    <location>
        <begin position="362"/>
        <end position="405"/>
    </location>
</feature>
<dbReference type="InterPro" id="IPR025979">
    <property type="entry name" value="ChrR-like_cupin_dom"/>
</dbReference>
<dbReference type="Pfam" id="PF05351">
    <property type="entry name" value="GMP_PDE_delta"/>
    <property type="match status" value="1"/>
</dbReference>
<dbReference type="PANTHER" id="PTHR12951:SF1">
    <property type="entry name" value="PROTEIN UNC-119 HOMOLOG"/>
    <property type="match status" value="1"/>
</dbReference>
<dbReference type="Gene3D" id="2.60.120.10">
    <property type="entry name" value="Jelly Rolls"/>
    <property type="match status" value="1"/>
</dbReference>
<evidence type="ECO:0000256" key="3">
    <source>
        <dbReference type="ARBA" id="ARBA00022927"/>
    </source>
</evidence>
<comment type="caution">
    <text evidence="8">The sequence shown here is derived from an EMBL/GenBank/DDBJ whole genome shotgun (WGS) entry which is preliminary data.</text>
</comment>
<dbReference type="VEuPathDB" id="FungiDB:H257_08579"/>
<gene>
    <name evidence="8" type="ORF">DYB35_001887</name>
</gene>
<dbReference type="Proteomes" id="UP000285712">
    <property type="component" value="Unassembled WGS sequence"/>
</dbReference>
<evidence type="ECO:0000256" key="4">
    <source>
        <dbReference type="ARBA" id="ARBA00023121"/>
    </source>
</evidence>
<dbReference type="Pfam" id="PF12973">
    <property type="entry name" value="Cupin_7"/>
    <property type="match status" value="1"/>
</dbReference>
<dbReference type="EMBL" id="QUTG01000338">
    <property type="protein sequence ID" value="RHZ02364.1"/>
    <property type="molecule type" value="Genomic_DNA"/>
</dbReference>
<sequence>MKVNADLSLPAIVHYDEITFVASPSHGVFRGMLDRDGDEVALATTLVRYAPNSSFPSHKHDAGEEFLVLEGTFHDDHGAYPTGTYVRNEVTWMTPEDTHVVVPDTAVHTAKDWSSLSTGGNVRLLYQNAATGEHAWFLVLGPGARVESLDGFDGGEEVFVVAGTVTALYASTSTQMLKYSWLRLPPQAIANCDPSKTVFRNTSTEEAHVFIKTGHLRRFVGRDCPPRAAAKVDYSQPLDEESYRKIRYEFSEDVLRLPTIMTSLEFSVGGKEVHGFRMIERHYFREELVKSYDFAFGFCIPRSTNTWDAVYSVPALDEDLIQDMVANPYATVSDSFYFVGDELIMHNKAEYKYIVEDRAQSKRSYYDSDDEGDAKERKGAAGSAGAKEAKEAKDAKWSKEDEYDD</sequence>
<dbReference type="InterPro" id="IPR008015">
    <property type="entry name" value="PDED_dom"/>
</dbReference>
<dbReference type="SUPFAM" id="SSF81296">
    <property type="entry name" value="E set domains"/>
    <property type="match status" value="1"/>
</dbReference>
<dbReference type="CDD" id="cd20303">
    <property type="entry name" value="cupin_ChrR_1"/>
    <property type="match status" value="1"/>
</dbReference>
<organism evidence="8 9">
    <name type="scientific">Aphanomyces astaci</name>
    <name type="common">Crayfish plague agent</name>
    <dbReference type="NCBI Taxonomy" id="112090"/>
    <lineage>
        <taxon>Eukaryota</taxon>
        <taxon>Sar</taxon>
        <taxon>Stramenopiles</taxon>
        <taxon>Oomycota</taxon>
        <taxon>Saprolegniomycetes</taxon>
        <taxon>Saprolegniales</taxon>
        <taxon>Verrucalvaceae</taxon>
        <taxon>Aphanomyces</taxon>
    </lineage>
</organism>
<evidence type="ECO:0000256" key="2">
    <source>
        <dbReference type="ARBA" id="ARBA00022448"/>
    </source>
</evidence>
<evidence type="ECO:0000259" key="6">
    <source>
        <dbReference type="Pfam" id="PF05351"/>
    </source>
</evidence>
<evidence type="ECO:0000313" key="8">
    <source>
        <dbReference type="EMBL" id="RHZ02364.1"/>
    </source>
</evidence>
<protein>
    <recommendedName>
        <fullName evidence="10">GMP phosphodiesterase delta subunit domain-containing protein</fullName>
    </recommendedName>
</protein>
<dbReference type="SUPFAM" id="SSF51182">
    <property type="entry name" value="RmlC-like cupins"/>
    <property type="match status" value="2"/>
</dbReference>
<evidence type="ECO:0000259" key="7">
    <source>
        <dbReference type="Pfam" id="PF12973"/>
    </source>
</evidence>
<feature type="domain" description="ChrR-like cupin" evidence="7">
    <location>
        <begin position="11"/>
        <end position="90"/>
    </location>
</feature>
<reference evidence="8 9" key="1">
    <citation type="submission" date="2018-08" db="EMBL/GenBank/DDBJ databases">
        <title>Aphanomyces genome sequencing and annotation.</title>
        <authorList>
            <person name="Minardi D."/>
            <person name="Oidtmann B."/>
            <person name="Van Der Giezen M."/>
            <person name="Studholme D.J."/>
        </authorList>
    </citation>
    <scope>NUCLEOTIDE SEQUENCE [LARGE SCALE GENOMIC DNA]</scope>
    <source>
        <strain evidence="8 9">Sv</strain>
    </source>
</reference>
<keyword evidence="4" id="KW-0446">Lipid-binding</keyword>
<evidence type="ECO:0000256" key="5">
    <source>
        <dbReference type="SAM" id="MobiDB-lite"/>
    </source>
</evidence>
<feature type="compositionally biased region" description="Basic and acidic residues" evidence="5">
    <location>
        <begin position="387"/>
        <end position="405"/>
    </location>
</feature>
<dbReference type="PANTHER" id="PTHR12951">
    <property type="entry name" value="RETINAL PROTEIN 4"/>
    <property type="match status" value="1"/>
</dbReference>
<keyword evidence="3" id="KW-0653">Protein transport</keyword>
<dbReference type="GO" id="GO:0042953">
    <property type="term" value="P:lipoprotein transport"/>
    <property type="evidence" value="ECO:0007669"/>
    <property type="project" value="TreeGrafter"/>
</dbReference>
<dbReference type="InterPro" id="IPR051519">
    <property type="entry name" value="PDE6D_unc-119_myristoyl-bd"/>
</dbReference>
<dbReference type="InterPro" id="IPR037036">
    <property type="entry name" value="PDED_dom_sf"/>
</dbReference>
<proteinExistence type="inferred from homology"/>
<dbReference type="GO" id="GO:0005929">
    <property type="term" value="C:cilium"/>
    <property type="evidence" value="ECO:0007669"/>
    <property type="project" value="TreeGrafter"/>
</dbReference>
<evidence type="ECO:0008006" key="10">
    <source>
        <dbReference type="Google" id="ProtNLM"/>
    </source>
</evidence>
<dbReference type="InterPro" id="IPR014710">
    <property type="entry name" value="RmlC-like_jellyroll"/>
</dbReference>
<dbReference type="InterPro" id="IPR011051">
    <property type="entry name" value="RmlC_Cupin_sf"/>
</dbReference>
<dbReference type="Gene3D" id="2.70.50.40">
    <property type="entry name" value="GMP phosphodiesterase, delta subunit"/>
    <property type="match status" value="1"/>
</dbReference>
<comment type="similarity">
    <text evidence="1">Belongs to the PDE6D/unc-119 family.</text>
</comment>
<dbReference type="InterPro" id="IPR014756">
    <property type="entry name" value="Ig_E-set"/>
</dbReference>
<dbReference type="AlphaFoldDB" id="A0A418DY39"/>
<name>A0A418DY39_APHAT</name>